<accession>A0A399SUX8</accession>
<feature type="domain" description="Beta-lactamase-related" evidence="1">
    <location>
        <begin position="108"/>
        <end position="410"/>
    </location>
</feature>
<evidence type="ECO:0000313" key="2">
    <source>
        <dbReference type="EMBL" id="RIJ46412.1"/>
    </source>
</evidence>
<name>A0A399SUX8_9BACT</name>
<dbReference type="Proteomes" id="UP000265926">
    <property type="component" value="Unassembled WGS sequence"/>
</dbReference>
<dbReference type="PANTHER" id="PTHR46520">
    <property type="entry name" value="SERINE BETA-LACTAMASE-LIKE PROTEIN LACTB, MITOCHONDRIAL"/>
    <property type="match status" value="1"/>
</dbReference>
<dbReference type="Pfam" id="PF00144">
    <property type="entry name" value="Beta-lactamase"/>
    <property type="match status" value="1"/>
</dbReference>
<dbReference type="Gene3D" id="3.40.710.10">
    <property type="entry name" value="DD-peptidase/beta-lactamase superfamily"/>
    <property type="match status" value="1"/>
</dbReference>
<organism evidence="2 3">
    <name type="scientific">Maribellus luteus</name>
    <dbReference type="NCBI Taxonomy" id="2305463"/>
    <lineage>
        <taxon>Bacteria</taxon>
        <taxon>Pseudomonadati</taxon>
        <taxon>Bacteroidota</taxon>
        <taxon>Bacteroidia</taxon>
        <taxon>Marinilabiliales</taxon>
        <taxon>Prolixibacteraceae</taxon>
        <taxon>Maribellus</taxon>
    </lineage>
</organism>
<dbReference type="SUPFAM" id="SSF56601">
    <property type="entry name" value="beta-lactamase/transpeptidase-like"/>
    <property type="match status" value="1"/>
</dbReference>
<dbReference type="InterPro" id="IPR052794">
    <property type="entry name" value="Mito_Ser_Protease_LACTB"/>
</dbReference>
<evidence type="ECO:0000313" key="3">
    <source>
        <dbReference type="Proteomes" id="UP000265926"/>
    </source>
</evidence>
<dbReference type="GO" id="GO:0008233">
    <property type="term" value="F:peptidase activity"/>
    <property type="evidence" value="ECO:0007669"/>
    <property type="project" value="TreeGrafter"/>
</dbReference>
<sequence length="438" mass="49131">MSGILSGNLLFGSPPKKLKRQGFDSFKNLPDPRYSFTLSASAFFHNSLFLRLFVKSKTKDMKQSLQVALLILIMLGLTNCQKAKTDIYYQKKYVKEIKEARKEAAFFMGRNFIPGGSVAICLNGELIYSEGVGYASTDLEVPATRKTKFRIGDLSELYTNAVYQKLLEDGVLNEDSAIQKYYPQFPEKEGVITPKLLAYEVAGIKTPEADDRHRHGTNIGLEKAIERFKDDPLVIKPGTYQLPSIYNYNLLGLVMEKASNKNFPKLLSEYLTDTLKLENTVVDNPMTTIKNRSDFFELNLISQVVNSVFYDLRQNASSEGILSNAEDLAKFGNAMLHSEYFSKVREKTFQKITIADNVEATMANGWVIFNDRDGRVVYGRQGTVPGGGGSLIMYPEYDLVIAFTCNVTASVNDTPVFTMAAPFLPKPAQETEETEQKK</sequence>
<proteinExistence type="predicted"/>
<dbReference type="AlphaFoldDB" id="A0A399SUX8"/>
<gene>
    <name evidence="2" type="ORF">D1614_18520</name>
</gene>
<evidence type="ECO:0000259" key="1">
    <source>
        <dbReference type="Pfam" id="PF00144"/>
    </source>
</evidence>
<protein>
    <submittedName>
        <fullName evidence="2">Class A beta-lactamase-related serine hydrolase</fullName>
    </submittedName>
</protein>
<dbReference type="EMBL" id="QWGR01000014">
    <property type="protein sequence ID" value="RIJ46412.1"/>
    <property type="molecule type" value="Genomic_DNA"/>
</dbReference>
<dbReference type="PANTHER" id="PTHR46520:SF1">
    <property type="entry name" value="SERINE BETA-LACTAMASE-LIKE PROTEIN LACTB, MITOCHONDRIAL"/>
    <property type="match status" value="1"/>
</dbReference>
<keyword evidence="2" id="KW-0378">Hydrolase</keyword>
<dbReference type="InterPro" id="IPR012338">
    <property type="entry name" value="Beta-lactam/transpept-like"/>
</dbReference>
<keyword evidence="3" id="KW-1185">Reference proteome</keyword>
<dbReference type="GO" id="GO:0019216">
    <property type="term" value="P:regulation of lipid metabolic process"/>
    <property type="evidence" value="ECO:0007669"/>
    <property type="project" value="TreeGrafter"/>
</dbReference>
<dbReference type="InterPro" id="IPR001466">
    <property type="entry name" value="Beta-lactam-related"/>
</dbReference>
<reference evidence="2 3" key="1">
    <citation type="submission" date="2018-08" db="EMBL/GenBank/DDBJ databases">
        <title>Pallidiluteibacterium maritimus gen. nov., sp. nov., isolated from coastal sediment.</title>
        <authorList>
            <person name="Zhou L.Y."/>
        </authorList>
    </citation>
    <scope>NUCLEOTIDE SEQUENCE [LARGE SCALE GENOMIC DNA]</scope>
    <source>
        <strain evidence="2 3">XSD2</strain>
    </source>
</reference>
<dbReference type="GO" id="GO:0006508">
    <property type="term" value="P:proteolysis"/>
    <property type="evidence" value="ECO:0007669"/>
    <property type="project" value="TreeGrafter"/>
</dbReference>
<comment type="caution">
    <text evidence="2">The sequence shown here is derived from an EMBL/GenBank/DDBJ whole genome shotgun (WGS) entry which is preliminary data.</text>
</comment>